<evidence type="ECO:0000313" key="1">
    <source>
        <dbReference type="EMBL" id="KAJ7683870.1"/>
    </source>
</evidence>
<comment type="caution">
    <text evidence="1">The sequence shown here is derived from an EMBL/GenBank/DDBJ whole genome shotgun (WGS) entry which is preliminary data.</text>
</comment>
<dbReference type="Proteomes" id="UP001221757">
    <property type="component" value="Unassembled WGS sequence"/>
</dbReference>
<dbReference type="AlphaFoldDB" id="A0AAD7DBV0"/>
<keyword evidence="2" id="KW-1185">Reference proteome</keyword>
<organism evidence="1 2">
    <name type="scientific">Mycena rosella</name>
    <name type="common">Pink bonnet</name>
    <name type="synonym">Agaricus rosellus</name>
    <dbReference type="NCBI Taxonomy" id="1033263"/>
    <lineage>
        <taxon>Eukaryota</taxon>
        <taxon>Fungi</taxon>
        <taxon>Dikarya</taxon>
        <taxon>Basidiomycota</taxon>
        <taxon>Agaricomycotina</taxon>
        <taxon>Agaricomycetes</taxon>
        <taxon>Agaricomycetidae</taxon>
        <taxon>Agaricales</taxon>
        <taxon>Marasmiineae</taxon>
        <taxon>Mycenaceae</taxon>
        <taxon>Mycena</taxon>
    </lineage>
</organism>
<gene>
    <name evidence="1" type="ORF">B0H17DRAFT_941394</name>
</gene>
<accession>A0AAD7DBV0</accession>
<sequence length="200" mass="22284">MVLTFVWGANKGVRRYQTKANGDPHSDRSSTSNLKKHAEACWGEDAVQARIRGASDPATLHGGNIFASFARAEQRPVNVTHRAHTEVEELLGAGRPGFNIPSRRTVARDLNAAYKRSSARVKTLLEEYPGRLSFATDAWTSPNHRAFVAWTVHLHHEGHPLVFLLDIYEVPEVCADAVTQNNSDIISQVPHWRSPCTRVQ</sequence>
<dbReference type="EMBL" id="JARKIE010000104">
    <property type="protein sequence ID" value="KAJ7683870.1"/>
    <property type="molecule type" value="Genomic_DNA"/>
</dbReference>
<evidence type="ECO:0000313" key="2">
    <source>
        <dbReference type="Proteomes" id="UP001221757"/>
    </source>
</evidence>
<name>A0AAD7DBV0_MYCRO</name>
<reference evidence="1" key="1">
    <citation type="submission" date="2023-03" db="EMBL/GenBank/DDBJ databases">
        <title>Massive genome expansion in bonnet fungi (Mycena s.s.) driven by repeated elements and novel gene families across ecological guilds.</title>
        <authorList>
            <consortium name="Lawrence Berkeley National Laboratory"/>
            <person name="Harder C.B."/>
            <person name="Miyauchi S."/>
            <person name="Viragh M."/>
            <person name="Kuo A."/>
            <person name="Thoen E."/>
            <person name="Andreopoulos B."/>
            <person name="Lu D."/>
            <person name="Skrede I."/>
            <person name="Drula E."/>
            <person name="Henrissat B."/>
            <person name="Morin E."/>
            <person name="Kohler A."/>
            <person name="Barry K."/>
            <person name="LaButti K."/>
            <person name="Morin E."/>
            <person name="Salamov A."/>
            <person name="Lipzen A."/>
            <person name="Mereny Z."/>
            <person name="Hegedus B."/>
            <person name="Baldrian P."/>
            <person name="Stursova M."/>
            <person name="Weitz H."/>
            <person name="Taylor A."/>
            <person name="Grigoriev I.V."/>
            <person name="Nagy L.G."/>
            <person name="Martin F."/>
            <person name="Kauserud H."/>
        </authorList>
    </citation>
    <scope>NUCLEOTIDE SEQUENCE</scope>
    <source>
        <strain evidence="1">CBHHK067</strain>
    </source>
</reference>
<protein>
    <submittedName>
        <fullName evidence="1">Uncharacterized protein</fullName>
    </submittedName>
</protein>
<proteinExistence type="predicted"/>